<feature type="transmembrane region" description="Helical" evidence="1">
    <location>
        <begin position="154"/>
        <end position="173"/>
    </location>
</feature>
<evidence type="ECO:0000313" key="2">
    <source>
        <dbReference type="EMBL" id="GAI32286.1"/>
    </source>
</evidence>
<reference evidence="2" key="1">
    <citation type="journal article" date="2014" name="Front. Microbiol.">
        <title>High frequency of phylogenetically diverse reductive dehalogenase-homologous genes in deep subseafloor sedimentary metagenomes.</title>
        <authorList>
            <person name="Kawai M."/>
            <person name="Futagami T."/>
            <person name="Toyoda A."/>
            <person name="Takaki Y."/>
            <person name="Nishi S."/>
            <person name="Hori S."/>
            <person name="Arai W."/>
            <person name="Tsubouchi T."/>
            <person name="Morono Y."/>
            <person name="Uchiyama I."/>
            <person name="Ito T."/>
            <person name="Fujiyama A."/>
            <person name="Inagaki F."/>
            <person name="Takami H."/>
        </authorList>
    </citation>
    <scope>NUCLEOTIDE SEQUENCE</scope>
    <source>
        <strain evidence="2">Expedition CK06-06</strain>
    </source>
</reference>
<feature type="non-terminal residue" evidence="2">
    <location>
        <position position="1"/>
    </location>
</feature>
<keyword evidence="1" id="KW-1133">Transmembrane helix</keyword>
<gene>
    <name evidence="2" type="ORF">S06H3_27094</name>
</gene>
<dbReference type="EMBL" id="BARV01015697">
    <property type="protein sequence ID" value="GAI32286.1"/>
    <property type="molecule type" value="Genomic_DNA"/>
</dbReference>
<feature type="transmembrane region" description="Helical" evidence="1">
    <location>
        <begin position="21"/>
        <end position="43"/>
    </location>
</feature>
<name>X1NQ03_9ZZZZ</name>
<organism evidence="2">
    <name type="scientific">marine sediment metagenome</name>
    <dbReference type="NCBI Taxonomy" id="412755"/>
    <lineage>
        <taxon>unclassified sequences</taxon>
        <taxon>metagenomes</taxon>
        <taxon>ecological metagenomes</taxon>
    </lineage>
</organism>
<protein>
    <submittedName>
        <fullName evidence="2">Uncharacterized protein</fullName>
    </submittedName>
</protein>
<evidence type="ECO:0000256" key="1">
    <source>
        <dbReference type="SAM" id="Phobius"/>
    </source>
</evidence>
<accession>X1NQ03</accession>
<dbReference type="AlphaFoldDB" id="X1NQ03"/>
<comment type="caution">
    <text evidence="2">The sequence shown here is derived from an EMBL/GenBank/DDBJ whole genome shotgun (WGS) entry which is preliminary data.</text>
</comment>
<keyword evidence="1" id="KW-0812">Transmembrane</keyword>
<feature type="transmembrane region" description="Helical" evidence="1">
    <location>
        <begin position="55"/>
        <end position="77"/>
    </location>
</feature>
<keyword evidence="1" id="KW-0472">Membrane</keyword>
<feature type="transmembrane region" description="Helical" evidence="1">
    <location>
        <begin position="118"/>
        <end position="139"/>
    </location>
</feature>
<sequence length="176" mass="20731">SIIPTKLSTYLGINEGFWKDIIGSAYLFFLLPVILWILSYLLFLSTRLRLSLMSYLKNFSIIFIPVIATFYIGLVVMEVVTKFPYYKYIIHDITGVETTKAILFKQIVVVQLPQWTDWAFFLILILALIIGVIISYKVISKLLLKYKIQKNKRLLYILPFIFILIYFFEVLLYQSF</sequence>
<proteinExistence type="predicted"/>